<gene>
    <name evidence="7" type="ORF">COV54_01900</name>
</gene>
<accession>A0A2H0NFF4</accession>
<evidence type="ECO:0000256" key="2">
    <source>
        <dbReference type="ARBA" id="ARBA00022840"/>
    </source>
</evidence>
<dbReference type="InterPro" id="IPR023192">
    <property type="entry name" value="TGS-like_dom_sf"/>
</dbReference>
<feature type="domain" description="OBG-type G" evidence="5">
    <location>
        <begin position="3"/>
        <end position="203"/>
    </location>
</feature>
<sequence length="295" mass="33130">MKLAIGIVGLPNVGKSTLFKILTKQEVPIANYPFVTIHPNVGVVAAPDERIKKIAKVIGSKEILPAVLEFVDIAGLVAGAHEGRGLGNQFLAHIREVDAILHLIRVFKDKEIIHFEGEINPLRDLETVLNELKLKDEESKEKINLLSAKPQLIVLNGEEQEAEESLLNKIKFLNYPYVLINLKEDLPEENLKKIFEAFYKLLDLITFFTANENEARSWFVKKGTKAPQAAGVIHTDFEKKFIKAEVINWEKLLEAAALAGPGQGAWQRAKQKGWLRLEGKDYVVQEGDVMVIRHS</sequence>
<dbReference type="GO" id="GO:0005525">
    <property type="term" value="F:GTP binding"/>
    <property type="evidence" value="ECO:0007669"/>
    <property type="project" value="InterPro"/>
</dbReference>
<dbReference type="InterPro" id="IPR012676">
    <property type="entry name" value="TGS-like"/>
</dbReference>
<dbReference type="FunFam" id="3.10.20.30:FF:000001">
    <property type="entry name" value="Ribosome-binding ATPase YchF"/>
    <property type="match status" value="1"/>
</dbReference>
<dbReference type="SUPFAM" id="SSF81271">
    <property type="entry name" value="TGS-like"/>
    <property type="match status" value="1"/>
</dbReference>
<feature type="coiled-coil region" evidence="4">
    <location>
        <begin position="122"/>
        <end position="149"/>
    </location>
</feature>
<organism evidence="7 8">
    <name type="scientific">Candidatus Jorgensenbacteria bacterium CG11_big_fil_rev_8_21_14_0_20_38_23</name>
    <dbReference type="NCBI Taxonomy" id="1974594"/>
    <lineage>
        <taxon>Bacteria</taxon>
        <taxon>Candidatus Joergenseniibacteriota</taxon>
    </lineage>
</organism>
<dbReference type="EMBL" id="PCWR01000046">
    <property type="protein sequence ID" value="PIR06895.1"/>
    <property type="molecule type" value="Genomic_DNA"/>
</dbReference>
<reference evidence="7 8" key="1">
    <citation type="submission" date="2017-09" db="EMBL/GenBank/DDBJ databases">
        <title>Depth-based differentiation of microbial function through sediment-hosted aquifers and enrichment of novel symbionts in the deep terrestrial subsurface.</title>
        <authorList>
            <person name="Probst A.J."/>
            <person name="Ladd B."/>
            <person name="Jarett J.K."/>
            <person name="Geller-Mcgrath D.E."/>
            <person name="Sieber C.M."/>
            <person name="Emerson J.B."/>
            <person name="Anantharaman K."/>
            <person name="Thomas B.C."/>
            <person name="Malmstrom R."/>
            <person name="Stieglmeier M."/>
            <person name="Klingl A."/>
            <person name="Woyke T."/>
            <person name="Ryan C.M."/>
            <person name="Banfield J.F."/>
        </authorList>
    </citation>
    <scope>NUCLEOTIDE SEQUENCE [LARGE SCALE GENOMIC DNA]</scope>
    <source>
        <strain evidence="7">CG11_big_fil_rev_8_21_14_0_20_38_23</strain>
    </source>
</reference>
<dbReference type="InterPro" id="IPR004095">
    <property type="entry name" value="TGS"/>
</dbReference>
<evidence type="ECO:0000256" key="3">
    <source>
        <dbReference type="ARBA" id="ARBA00022842"/>
    </source>
</evidence>
<dbReference type="Gene3D" id="3.10.20.30">
    <property type="match status" value="2"/>
</dbReference>
<dbReference type="GO" id="GO:0005737">
    <property type="term" value="C:cytoplasm"/>
    <property type="evidence" value="ECO:0007669"/>
    <property type="project" value="TreeGrafter"/>
</dbReference>
<keyword evidence="2" id="KW-0067">ATP-binding</keyword>
<dbReference type="Pfam" id="PF01926">
    <property type="entry name" value="MMR_HSR1"/>
    <property type="match status" value="1"/>
</dbReference>
<dbReference type="InterPro" id="IPR013029">
    <property type="entry name" value="YchF_C"/>
</dbReference>
<keyword evidence="3" id="KW-0460">Magnesium</keyword>
<dbReference type="Gene3D" id="1.10.150.300">
    <property type="entry name" value="TGS-like domain"/>
    <property type="match status" value="1"/>
</dbReference>
<dbReference type="InterPro" id="IPR031167">
    <property type="entry name" value="G_OBG"/>
</dbReference>
<dbReference type="GO" id="GO:0016887">
    <property type="term" value="F:ATP hydrolysis activity"/>
    <property type="evidence" value="ECO:0007669"/>
    <property type="project" value="TreeGrafter"/>
</dbReference>
<dbReference type="PROSITE" id="PS51880">
    <property type="entry name" value="TGS"/>
    <property type="match status" value="1"/>
</dbReference>
<keyword evidence="1" id="KW-0547">Nucleotide-binding</keyword>
<dbReference type="Proteomes" id="UP000228867">
    <property type="component" value="Unassembled WGS sequence"/>
</dbReference>
<dbReference type="InterPro" id="IPR012675">
    <property type="entry name" value="Beta-grasp_dom_sf"/>
</dbReference>
<protein>
    <submittedName>
        <fullName evidence="7">Redox-regulated ATPase YchF</fullName>
    </submittedName>
</protein>
<dbReference type="Gene3D" id="3.40.50.300">
    <property type="entry name" value="P-loop containing nucleotide triphosphate hydrolases"/>
    <property type="match status" value="2"/>
</dbReference>
<evidence type="ECO:0000256" key="4">
    <source>
        <dbReference type="SAM" id="Coils"/>
    </source>
</evidence>
<dbReference type="PROSITE" id="PS51710">
    <property type="entry name" value="G_OBG"/>
    <property type="match status" value="1"/>
</dbReference>
<evidence type="ECO:0000259" key="6">
    <source>
        <dbReference type="PROSITE" id="PS51880"/>
    </source>
</evidence>
<dbReference type="GO" id="GO:0005524">
    <property type="term" value="F:ATP binding"/>
    <property type="evidence" value="ECO:0007669"/>
    <property type="project" value="UniProtKB-KW"/>
</dbReference>
<evidence type="ECO:0000313" key="7">
    <source>
        <dbReference type="EMBL" id="PIR06895.1"/>
    </source>
</evidence>
<dbReference type="PANTHER" id="PTHR23305">
    <property type="entry name" value="OBG GTPASE FAMILY"/>
    <property type="match status" value="1"/>
</dbReference>
<proteinExistence type="predicted"/>
<evidence type="ECO:0000313" key="8">
    <source>
        <dbReference type="Proteomes" id="UP000228867"/>
    </source>
</evidence>
<dbReference type="InterPro" id="IPR006073">
    <property type="entry name" value="GTP-bd"/>
</dbReference>
<name>A0A2H0NFF4_9BACT</name>
<comment type="caution">
    <text evidence="7">The sequence shown here is derived from an EMBL/GenBank/DDBJ whole genome shotgun (WGS) entry which is preliminary data.</text>
</comment>
<dbReference type="Pfam" id="PF06071">
    <property type="entry name" value="YchF-GTPase_C"/>
    <property type="match status" value="1"/>
</dbReference>
<keyword evidence="4" id="KW-0175">Coiled coil</keyword>
<feature type="domain" description="TGS" evidence="6">
    <location>
        <begin position="203"/>
        <end position="294"/>
    </location>
</feature>
<dbReference type="PRINTS" id="PR00326">
    <property type="entry name" value="GTP1OBG"/>
</dbReference>
<dbReference type="SUPFAM" id="SSF52540">
    <property type="entry name" value="P-loop containing nucleoside triphosphate hydrolases"/>
    <property type="match status" value="1"/>
</dbReference>
<evidence type="ECO:0000256" key="1">
    <source>
        <dbReference type="ARBA" id="ARBA00022741"/>
    </source>
</evidence>
<dbReference type="AlphaFoldDB" id="A0A2H0NFF4"/>
<dbReference type="InterPro" id="IPR027417">
    <property type="entry name" value="P-loop_NTPase"/>
</dbReference>
<evidence type="ECO:0000259" key="5">
    <source>
        <dbReference type="PROSITE" id="PS51710"/>
    </source>
</evidence>
<dbReference type="PANTHER" id="PTHR23305:SF18">
    <property type="entry name" value="OBG-TYPE G DOMAIN-CONTAINING PROTEIN"/>
    <property type="match status" value="1"/>
</dbReference>